<dbReference type="Pfam" id="PF00144">
    <property type="entry name" value="Beta-lactamase"/>
    <property type="match status" value="1"/>
</dbReference>
<proteinExistence type="predicted"/>
<reference evidence="2 3" key="1">
    <citation type="submission" date="2020-10" db="EMBL/GenBank/DDBJ databases">
        <title>complete genome sequencing of Lysobacter sp. H23M41.</title>
        <authorList>
            <person name="Bae J.-W."/>
            <person name="Lee S.-Y."/>
        </authorList>
    </citation>
    <scope>NUCLEOTIDE SEQUENCE [LARGE SCALE GENOMIC DNA]</scope>
    <source>
        <strain evidence="2 3">H23M41</strain>
    </source>
</reference>
<organism evidence="2 3">
    <name type="scientific">Novilysobacter avium</name>
    <dbReference type="NCBI Taxonomy" id="2781023"/>
    <lineage>
        <taxon>Bacteria</taxon>
        <taxon>Pseudomonadati</taxon>
        <taxon>Pseudomonadota</taxon>
        <taxon>Gammaproteobacteria</taxon>
        <taxon>Lysobacterales</taxon>
        <taxon>Lysobacteraceae</taxon>
        <taxon>Novilysobacter</taxon>
    </lineage>
</organism>
<evidence type="ECO:0000259" key="1">
    <source>
        <dbReference type="Pfam" id="PF00144"/>
    </source>
</evidence>
<dbReference type="InterPro" id="IPR001466">
    <property type="entry name" value="Beta-lactam-related"/>
</dbReference>
<dbReference type="PANTHER" id="PTHR43283">
    <property type="entry name" value="BETA-LACTAMASE-RELATED"/>
    <property type="match status" value="1"/>
</dbReference>
<dbReference type="RefSeq" id="WP_194034947.1">
    <property type="nucleotide sequence ID" value="NZ_CP063657.1"/>
</dbReference>
<dbReference type="Gene3D" id="3.40.710.10">
    <property type="entry name" value="DD-peptidase/beta-lactamase superfamily"/>
    <property type="match status" value="1"/>
</dbReference>
<name>A0A7S6ULD1_9GAMM</name>
<sequence>MTAQERTYLSNIDQALATELPAILVDAGVASVSVAQIEGNRIVALQAAGLQAPGQPATPDTRYNVASLTKPITAEVTLRLISEGRFTLDESMARYWVDPDIADDPRATLLTPRLSLSHQTGFPNWRDPVEGLKFEGDPGMAPGYSGEGYEYLAAFIGKRTGAGLEAQAKRLVFKTIGMSATSYTLQSSDARAIAQGRDADGKWQLPTIRQRALASDDLYTTARDYARFMISLMDDQGLSSAIAAERGMIQADRREETCKNIPSELCPEKAGFALGWELLVLNGQRYFMHTGADDGAFALAYWDANNRKGTVILTNSDEGYRVVLPILAQIGANPEYVDLLRAMAAN</sequence>
<evidence type="ECO:0000313" key="3">
    <source>
        <dbReference type="Proteomes" id="UP000593932"/>
    </source>
</evidence>
<dbReference type="EMBL" id="CP063657">
    <property type="protein sequence ID" value="QOW22417.1"/>
    <property type="molecule type" value="Genomic_DNA"/>
</dbReference>
<dbReference type="SUPFAM" id="SSF56601">
    <property type="entry name" value="beta-lactamase/transpeptidase-like"/>
    <property type="match status" value="1"/>
</dbReference>
<accession>A0A7S6ULD1</accession>
<dbReference type="PANTHER" id="PTHR43283:SF18">
    <property type="match status" value="1"/>
</dbReference>
<keyword evidence="3" id="KW-1185">Reference proteome</keyword>
<feature type="domain" description="Beta-lactamase-related" evidence="1">
    <location>
        <begin position="26"/>
        <end position="319"/>
    </location>
</feature>
<evidence type="ECO:0000313" key="2">
    <source>
        <dbReference type="EMBL" id="QOW22417.1"/>
    </source>
</evidence>
<dbReference type="Proteomes" id="UP000593932">
    <property type="component" value="Chromosome"/>
</dbReference>
<gene>
    <name evidence="2" type="ORF">INQ42_02075</name>
</gene>
<dbReference type="InterPro" id="IPR012338">
    <property type="entry name" value="Beta-lactam/transpept-like"/>
</dbReference>
<protein>
    <submittedName>
        <fullName evidence="2">Beta-lactamase family protein</fullName>
    </submittedName>
</protein>
<dbReference type="InterPro" id="IPR050789">
    <property type="entry name" value="Diverse_Enzym_Activities"/>
</dbReference>